<keyword evidence="2" id="KW-1185">Reference proteome</keyword>
<reference evidence="1 2" key="1">
    <citation type="journal article" date="2018" name="Front. Plant Sci.">
        <title>Red Clover (Trifolium pratense) and Zigzag Clover (T. medium) - A Picture of Genomic Similarities and Differences.</title>
        <authorList>
            <person name="Dluhosova J."/>
            <person name="Istvanek J."/>
            <person name="Nedelnik J."/>
            <person name="Repkova J."/>
        </authorList>
    </citation>
    <scope>NUCLEOTIDE SEQUENCE [LARGE SCALE GENOMIC DNA]</scope>
    <source>
        <strain evidence="2">cv. 10/8</strain>
        <tissue evidence="1">Leaf</tissue>
    </source>
</reference>
<comment type="caution">
    <text evidence="1">The sequence shown here is derived from an EMBL/GenBank/DDBJ whole genome shotgun (WGS) entry which is preliminary data.</text>
</comment>
<sequence length="54" mass="5950">FPLRNLCAREIRGRIFVEDNDGALEKCEVSLKGLEETDVSSATTTCAGYEEAQL</sequence>
<evidence type="ECO:0000313" key="2">
    <source>
        <dbReference type="Proteomes" id="UP000265520"/>
    </source>
</evidence>
<dbReference type="AlphaFoldDB" id="A0A392QVB6"/>
<protein>
    <submittedName>
        <fullName evidence="1">Uncharacterized protein</fullName>
    </submittedName>
</protein>
<name>A0A392QVB6_9FABA</name>
<proteinExistence type="predicted"/>
<feature type="non-terminal residue" evidence="1">
    <location>
        <position position="1"/>
    </location>
</feature>
<organism evidence="1 2">
    <name type="scientific">Trifolium medium</name>
    <dbReference type="NCBI Taxonomy" id="97028"/>
    <lineage>
        <taxon>Eukaryota</taxon>
        <taxon>Viridiplantae</taxon>
        <taxon>Streptophyta</taxon>
        <taxon>Embryophyta</taxon>
        <taxon>Tracheophyta</taxon>
        <taxon>Spermatophyta</taxon>
        <taxon>Magnoliopsida</taxon>
        <taxon>eudicotyledons</taxon>
        <taxon>Gunneridae</taxon>
        <taxon>Pentapetalae</taxon>
        <taxon>rosids</taxon>
        <taxon>fabids</taxon>
        <taxon>Fabales</taxon>
        <taxon>Fabaceae</taxon>
        <taxon>Papilionoideae</taxon>
        <taxon>50 kb inversion clade</taxon>
        <taxon>NPAAA clade</taxon>
        <taxon>Hologalegina</taxon>
        <taxon>IRL clade</taxon>
        <taxon>Trifolieae</taxon>
        <taxon>Trifolium</taxon>
    </lineage>
</organism>
<accession>A0A392QVB6</accession>
<dbReference type="EMBL" id="LXQA010164835">
    <property type="protein sequence ID" value="MCI28303.1"/>
    <property type="molecule type" value="Genomic_DNA"/>
</dbReference>
<dbReference type="Proteomes" id="UP000265520">
    <property type="component" value="Unassembled WGS sequence"/>
</dbReference>
<evidence type="ECO:0000313" key="1">
    <source>
        <dbReference type="EMBL" id="MCI28303.1"/>
    </source>
</evidence>